<dbReference type="AlphaFoldDB" id="A0A8J1U1D1"/>
<sequence length="559" mass="63344">MAALLEGEQYGLTSTASPGAHISVLHVKLTDSALKAIDEYNKIKNRISRRPSIKFVGSDGVIKVPIGKSSQDPEGVRNFQFAMANLTVDGKGSFDAIQQSRYNDLKLLGSMTQKITVKANDDIYTTTKQRMTMVKEEADKQCAKEIKMSGQHISKKIKRVINPASVKLPTPSYSAIQGRISSSTHEKPQPFKGHPMRTSSPNSSVQSSSGQSVGSHVQRNENTSSGHGIGGPHGAHRPSSYPSSKKSDVTSMPFRDRVIHLLALRSYRRPELLARLHRDGIRDRDRNAVDSVLNSVASLNTRDNSYSLSRSLYQSDVKQDWPFYTEIDKQLLKRRLKDLAKKSDSPAPSPTASTGSCSPVKVESSQVPSQKRSYNGQSEYTNVPKKQRVAHVPPMPLNTHNNNNVPENHNPPVKPADTNKPARQEGKKDWLKESEKYAASSTSETPDYISNYTAISTGDQRQKYKMVFNKEYEEYMRMHENIAKIVKKFGDFEQRLKKYEEGTEDYERIKKQILHEYHLNKKDPKYIEQKKRHDFLHKKLGYIKKLILEYDQREMYENS</sequence>
<keyword evidence="3" id="KW-0805">Transcription regulation</keyword>
<dbReference type="InterPro" id="IPR031176">
    <property type="entry name" value="ELL/occludin"/>
</dbReference>
<dbReference type="Gene3D" id="6.10.140.340">
    <property type="match status" value="1"/>
</dbReference>
<evidence type="ECO:0000256" key="4">
    <source>
        <dbReference type="ARBA" id="ARBA00023163"/>
    </source>
</evidence>
<evidence type="ECO:0000256" key="1">
    <source>
        <dbReference type="ARBA" id="ARBA00004123"/>
    </source>
</evidence>
<evidence type="ECO:0000256" key="6">
    <source>
        <dbReference type="PROSITE-ProRule" id="PRU01324"/>
    </source>
</evidence>
<dbReference type="GO" id="GO:0042795">
    <property type="term" value="P:snRNA transcription by RNA polymerase II"/>
    <property type="evidence" value="ECO:0007669"/>
    <property type="project" value="TreeGrafter"/>
</dbReference>
<keyword evidence="4" id="KW-0804">Transcription</keyword>
<dbReference type="Pfam" id="PF10390">
    <property type="entry name" value="ELL"/>
    <property type="match status" value="1"/>
</dbReference>
<dbReference type="GO" id="GO:0032968">
    <property type="term" value="P:positive regulation of transcription elongation by RNA polymerase II"/>
    <property type="evidence" value="ECO:0007669"/>
    <property type="project" value="TreeGrafter"/>
</dbReference>
<dbReference type="Proteomes" id="UP000749559">
    <property type="component" value="Unassembled WGS sequence"/>
</dbReference>
<dbReference type="PANTHER" id="PTHR23288">
    <property type="entry name" value="OCCLUDIN AND RNA POLYMERASE II ELONGATION FACTOR ELL"/>
    <property type="match status" value="1"/>
</dbReference>
<dbReference type="OrthoDB" id="6284217at2759"/>
<feature type="compositionally biased region" description="Low complexity" evidence="7">
    <location>
        <begin position="350"/>
        <end position="359"/>
    </location>
</feature>
<accession>A0A8J1U1D1</accession>
<dbReference type="GO" id="GO:0006368">
    <property type="term" value="P:transcription elongation by RNA polymerase II"/>
    <property type="evidence" value="ECO:0007669"/>
    <property type="project" value="InterPro"/>
</dbReference>
<protein>
    <submittedName>
        <fullName evidence="8">Uncharacterized protein</fullName>
    </submittedName>
</protein>
<name>A0A8J1U1D1_OWEFU</name>
<comment type="caution">
    <text evidence="8">The sequence shown here is derived from an EMBL/GenBank/DDBJ whole genome shotgun (WGS) entry which is preliminary data.</text>
</comment>
<comment type="similarity">
    <text evidence="2 6">Belongs to the ELL/occludin family.</text>
</comment>
<reference evidence="8" key="1">
    <citation type="submission" date="2022-03" db="EMBL/GenBank/DDBJ databases">
        <authorList>
            <person name="Martin C."/>
        </authorList>
    </citation>
    <scope>NUCLEOTIDE SEQUENCE</scope>
</reference>
<dbReference type="Gene3D" id="1.10.10.2670">
    <property type="entry name" value="E3 ubiquitin-protein ligase"/>
    <property type="match status" value="1"/>
</dbReference>
<organism evidence="8 9">
    <name type="scientific">Owenia fusiformis</name>
    <name type="common">Polychaete worm</name>
    <dbReference type="NCBI Taxonomy" id="6347"/>
    <lineage>
        <taxon>Eukaryota</taxon>
        <taxon>Metazoa</taxon>
        <taxon>Spiralia</taxon>
        <taxon>Lophotrochozoa</taxon>
        <taxon>Annelida</taxon>
        <taxon>Polychaeta</taxon>
        <taxon>Sedentaria</taxon>
        <taxon>Canalipalpata</taxon>
        <taxon>Sabellida</taxon>
        <taxon>Oweniida</taxon>
        <taxon>Oweniidae</taxon>
        <taxon>Owenia</taxon>
    </lineage>
</organism>
<dbReference type="PROSITE" id="PS51980">
    <property type="entry name" value="OCEL"/>
    <property type="match status" value="1"/>
</dbReference>
<dbReference type="Pfam" id="PF07303">
    <property type="entry name" value="Occludin_ELL"/>
    <property type="match status" value="1"/>
</dbReference>
<dbReference type="InterPro" id="IPR036390">
    <property type="entry name" value="WH_DNA-bd_sf"/>
</dbReference>
<dbReference type="InterPro" id="IPR042065">
    <property type="entry name" value="E3_ELL-like"/>
</dbReference>
<keyword evidence="5" id="KW-0539">Nucleus</keyword>
<evidence type="ECO:0000313" key="9">
    <source>
        <dbReference type="Proteomes" id="UP000749559"/>
    </source>
</evidence>
<evidence type="ECO:0000313" key="8">
    <source>
        <dbReference type="EMBL" id="CAH1796855.1"/>
    </source>
</evidence>
<proteinExistence type="inferred from homology"/>
<gene>
    <name evidence="8" type="ORF">OFUS_LOCUS21220</name>
</gene>
<evidence type="ECO:0000256" key="5">
    <source>
        <dbReference type="ARBA" id="ARBA00023242"/>
    </source>
</evidence>
<feature type="compositionally biased region" description="Polar residues" evidence="7">
    <location>
        <begin position="363"/>
        <end position="381"/>
    </location>
</feature>
<dbReference type="GO" id="GO:0008023">
    <property type="term" value="C:transcription elongation factor complex"/>
    <property type="evidence" value="ECO:0007669"/>
    <property type="project" value="InterPro"/>
</dbReference>
<dbReference type="SUPFAM" id="SSF46785">
    <property type="entry name" value="Winged helix' DNA-binding domain"/>
    <property type="match status" value="1"/>
</dbReference>
<evidence type="ECO:0000256" key="3">
    <source>
        <dbReference type="ARBA" id="ARBA00023015"/>
    </source>
</evidence>
<dbReference type="InterPro" id="IPR019464">
    <property type="entry name" value="ELL_N"/>
</dbReference>
<comment type="subcellular location">
    <subcellularLocation>
        <location evidence="1">Nucleus</location>
    </subcellularLocation>
</comment>
<evidence type="ECO:0000256" key="7">
    <source>
        <dbReference type="SAM" id="MobiDB-lite"/>
    </source>
</evidence>
<dbReference type="GO" id="GO:0000987">
    <property type="term" value="F:cis-regulatory region sequence-specific DNA binding"/>
    <property type="evidence" value="ECO:0007669"/>
    <property type="project" value="TreeGrafter"/>
</dbReference>
<dbReference type="InterPro" id="IPR010844">
    <property type="entry name" value="Occludin_ELL"/>
</dbReference>
<dbReference type="SUPFAM" id="SSF144292">
    <property type="entry name" value="occludin/ELL-like"/>
    <property type="match status" value="1"/>
</dbReference>
<dbReference type="EMBL" id="CAIIXF020000010">
    <property type="protein sequence ID" value="CAH1796855.1"/>
    <property type="molecule type" value="Genomic_DNA"/>
</dbReference>
<feature type="region of interest" description="Disordered" evidence="7">
    <location>
        <begin position="168"/>
        <end position="250"/>
    </location>
</feature>
<keyword evidence="9" id="KW-1185">Reference proteome</keyword>
<feature type="compositionally biased region" description="Basic and acidic residues" evidence="7">
    <location>
        <begin position="420"/>
        <end position="431"/>
    </location>
</feature>
<feature type="compositionally biased region" description="Polar residues" evidence="7">
    <location>
        <begin position="171"/>
        <end position="183"/>
    </location>
</feature>
<feature type="compositionally biased region" description="Low complexity" evidence="7">
    <location>
        <begin position="199"/>
        <end position="215"/>
    </location>
</feature>
<evidence type="ECO:0000256" key="2">
    <source>
        <dbReference type="ARBA" id="ARBA00009171"/>
    </source>
</evidence>
<feature type="compositionally biased region" description="Low complexity" evidence="7">
    <location>
        <begin position="397"/>
        <end position="411"/>
    </location>
</feature>
<dbReference type="PANTHER" id="PTHR23288:SF17">
    <property type="entry name" value="RNA POLYMERASE II ELONGATION FACTOR ELL"/>
    <property type="match status" value="1"/>
</dbReference>
<feature type="region of interest" description="Disordered" evidence="7">
    <location>
        <begin position="339"/>
        <end position="431"/>
    </location>
</feature>